<gene>
    <name evidence="1" type="ORF">LCR01_00650</name>
</gene>
<dbReference type="EMBL" id="BJZM01000001">
    <property type="protein sequence ID" value="GEO75622.1"/>
    <property type="molecule type" value="Genomic_DNA"/>
</dbReference>
<reference evidence="1 2" key="1">
    <citation type="submission" date="2019-07" db="EMBL/GenBank/DDBJ databases">
        <title>Whole genome shotgun sequence of Lactobacillus crustorum NBRC 107159.</title>
        <authorList>
            <person name="Hosoyama A."/>
            <person name="Uohara A."/>
            <person name="Ohji S."/>
            <person name="Ichikawa N."/>
        </authorList>
    </citation>
    <scope>NUCLEOTIDE SEQUENCE [LARGE SCALE GENOMIC DNA]</scope>
    <source>
        <strain evidence="1 2">NBRC 107159</strain>
    </source>
</reference>
<dbReference type="AlphaFoldDB" id="A0AB34AAI1"/>
<name>A0AB34AAI1_9LACO</name>
<evidence type="ECO:0000313" key="2">
    <source>
        <dbReference type="Proteomes" id="UP000321618"/>
    </source>
</evidence>
<accession>A0AB34AAI1</accession>
<evidence type="ECO:0000313" key="1">
    <source>
        <dbReference type="EMBL" id="GEO75622.1"/>
    </source>
</evidence>
<proteinExistence type="predicted"/>
<dbReference type="Proteomes" id="UP000321618">
    <property type="component" value="Unassembled WGS sequence"/>
</dbReference>
<sequence>MVTIFIGFLAYLMNAISQLLNETASTLDGMGKLIIAIDKFKDLIKKKTFQN</sequence>
<comment type="caution">
    <text evidence="1">The sequence shown here is derived from an EMBL/GenBank/DDBJ whole genome shotgun (WGS) entry which is preliminary data.</text>
</comment>
<protein>
    <submittedName>
        <fullName evidence="1">Uncharacterized protein</fullName>
    </submittedName>
</protein>
<organism evidence="1 2">
    <name type="scientific">Companilactobacillus crustorum</name>
    <dbReference type="NCBI Taxonomy" id="392416"/>
    <lineage>
        <taxon>Bacteria</taxon>
        <taxon>Bacillati</taxon>
        <taxon>Bacillota</taxon>
        <taxon>Bacilli</taxon>
        <taxon>Lactobacillales</taxon>
        <taxon>Lactobacillaceae</taxon>
        <taxon>Companilactobacillus</taxon>
    </lineage>
</organism>
<dbReference type="RefSeq" id="WP_160318156.1">
    <property type="nucleotide sequence ID" value="NZ_CAUJKV010000001.1"/>
</dbReference>